<feature type="domain" description="GIY-YIG" evidence="2">
    <location>
        <begin position="3"/>
        <end position="80"/>
    </location>
</feature>
<dbReference type="InterPro" id="IPR000305">
    <property type="entry name" value="GIY-YIG_endonuc"/>
</dbReference>
<dbReference type="InterPro" id="IPR035901">
    <property type="entry name" value="GIY-YIG_endonuc_sf"/>
</dbReference>
<dbReference type="SUPFAM" id="SSF82771">
    <property type="entry name" value="GIY-YIG endonuclease"/>
    <property type="match status" value="1"/>
</dbReference>
<accession>A0A2W7QGV9</accession>
<dbReference type="Gene3D" id="3.40.1440.10">
    <property type="entry name" value="GIY-YIG endonuclease"/>
    <property type="match status" value="1"/>
</dbReference>
<keyword evidence="3" id="KW-0255">Endonuclease</keyword>
<dbReference type="Proteomes" id="UP000248882">
    <property type="component" value="Unassembled WGS sequence"/>
</dbReference>
<dbReference type="PROSITE" id="PS50164">
    <property type="entry name" value="GIY_YIG"/>
    <property type="match status" value="1"/>
</dbReference>
<dbReference type="Pfam" id="PF01541">
    <property type="entry name" value="GIY-YIG"/>
    <property type="match status" value="1"/>
</dbReference>
<dbReference type="EMBL" id="QKZT01000022">
    <property type="protein sequence ID" value="PZX47768.1"/>
    <property type="molecule type" value="Genomic_DNA"/>
</dbReference>
<dbReference type="PANTHER" id="PTHR34477">
    <property type="entry name" value="UPF0213 PROTEIN YHBQ"/>
    <property type="match status" value="1"/>
</dbReference>
<comment type="similarity">
    <text evidence="1">Belongs to the UPF0213 family.</text>
</comment>
<proteinExistence type="inferred from homology"/>
<dbReference type="PANTHER" id="PTHR34477:SF5">
    <property type="entry name" value="BSL5627 PROTEIN"/>
    <property type="match status" value="1"/>
</dbReference>
<reference evidence="3 4" key="1">
    <citation type="submission" date="2018-06" db="EMBL/GenBank/DDBJ databases">
        <title>Genomic Encyclopedia of Archaeal and Bacterial Type Strains, Phase II (KMG-II): from individual species to whole genera.</title>
        <authorList>
            <person name="Goeker M."/>
        </authorList>
    </citation>
    <scope>NUCLEOTIDE SEQUENCE [LARGE SCALE GENOMIC DNA]</scope>
    <source>
        <strain evidence="3 4">DSM 19830</strain>
    </source>
</reference>
<evidence type="ECO:0000313" key="4">
    <source>
        <dbReference type="Proteomes" id="UP000248882"/>
    </source>
</evidence>
<gene>
    <name evidence="3" type="ORF">LV85_03752</name>
</gene>
<dbReference type="CDD" id="cd10448">
    <property type="entry name" value="GIY-YIG_unchar_3"/>
    <property type="match status" value="1"/>
</dbReference>
<keyword evidence="3" id="KW-0540">Nuclease</keyword>
<dbReference type="OrthoDB" id="1495241at2"/>
<dbReference type="RefSeq" id="WP_111322295.1">
    <property type="nucleotide sequence ID" value="NZ_QKZT01000022.1"/>
</dbReference>
<dbReference type="GO" id="GO:0004519">
    <property type="term" value="F:endonuclease activity"/>
    <property type="evidence" value="ECO:0007669"/>
    <property type="project" value="UniProtKB-KW"/>
</dbReference>
<sequence>MKKGGSIYLLTNKNNTVIYTGVTEDLIRRVQEHKSKFDPNSFTAKYNLDKLVYFEGFHTIDEAIAREKQIKAGSRAKKEKLINSVNPTWKDLYNELLSE</sequence>
<keyword evidence="4" id="KW-1185">Reference proteome</keyword>
<keyword evidence="3" id="KW-0378">Hydrolase</keyword>
<name>A0A2W7QGV9_9BACT</name>
<evidence type="ECO:0000256" key="1">
    <source>
        <dbReference type="ARBA" id="ARBA00007435"/>
    </source>
</evidence>
<organism evidence="3 4">
    <name type="scientific">Algoriphagus chordae</name>
    <dbReference type="NCBI Taxonomy" id="237019"/>
    <lineage>
        <taxon>Bacteria</taxon>
        <taxon>Pseudomonadati</taxon>
        <taxon>Bacteroidota</taxon>
        <taxon>Cytophagia</taxon>
        <taxon>Cytophagales</taxon>
        <taxon>Cyclobacteriaceae</taxon>
        <taxon>Algoriphagus</taxon>
    </lineage>
</organism>
<evidence type="ECO:0000259" key="2">
    <source>
        <dbReference type="PROSITE" id="PS50164"/>
    </source>
</evidence>
<dbReference type="InterPro" id="IPR050190">
    <property type="entry name" value="UPF0213_domain"/>
</dbReference>
<protein>
    <submittedName>
        <fullName evidence="3">Putative endonuclease</fullName>
    </submittedName>
</protein>
<dbReference type="AlphaFoldDB" id="A0A2W7QGV9"/>
<evidence type="ECO:0000313" key="3">
    <source>
        <dbReference type="EMBL" id="PZX47768.1"/>
    </source>
</evidence>
<comment type="caution">
    <text evidence="3">The sequence shown here is derived from an EMBL/GenBank/DDBJ whole genome shotgun (WGS) entry which is preliminary data.</text>
</comment>